<dbReference type="AlphaFoldDB" id="A0AAV0KY73"/>
<evidence type="ECO:0008006" key="5">
    <source>
        <dbReference type="Google" id="ProtNLM"/>
    </source>
</evidence>
<reference evidence="3" key="1">
    <citation type="submission" date="2022-08" db="EMBL/GenBank/DDBJ databases">
        <authorList>
            <person name="Gutierrez-Valencia J."/>
        </authorList>
    </citation>
    <scope>NUCLEOTIDE SEQUENCE</scope>
</reference>
<dbReference type="EMBL" id="CAMGYJ010000005">
    <property type="protein sequence ID" value="CAI0426224.1"/>
    <property type="molecule type" value="Genomic_DNA"/>
</dbReference>
<evidence type="ECO:0000256" key="1">
    <source>
        <dbReference type="SAM" id="MobiDB-lite"/>
    </source>
</evidence>
<evidence type="ECO:0000313" key="2">
    <source>
        <dbReference type="EMBL" id="CAI0426224.1"/>
    </source>
</evidence>
<protein>
    <recommendedName>
        <fullName evidence="5">Ribulose-1,5-bisphosphate carboxylase/oxygenase large subunit</fullName>
    </recommendedName>
</protein>
<sequence length="25" mass="2514">MASRRGKTAVGLQSATTSFTPTTSG</sequence>
<comment type="caution">
    <text evidence="3">The sequence shown here is derived from an EMBL/GenBank/DDBJ whole genome shotgun (WGS) entry which is preliminary data.</text>
</comment>
<organism evidence="3 4">
    <name type="scientific">Linum tenue</name>
    <dbReference type="NCBI Taxonomy" id="586396"/>
    <lineage>
        <taxon>Eukaryota</taxon>
        <taxon>Viridiplantae</taxon>
        <taxon>Streptophyta</taxon>
        <taxon>Embryophyta</taxon>
        <taxon>Tracheophyta</taxon>
        <taxon>Spermatophyta</taxon>
        <taxon>Magnoliopsida</taxon>
        <taxon>eudicotyledons</taxon>
        <taxon>Gunneridae</taxon>
        <taxon>Pentapetalae</taxon>
        <taxon>rosids</taxon>
        <taxon>fabids</taxon>
        <taxon>Malpighiales</taxon>
        <taxon>Linaceae</taxon>
        <taxon>Linum</taxon>
    </lineage>
</organism>
<accession>A0AAV0KY73</accession>
<dbReference type="Proteomes" id="UP001154282">
    <property type="component" value="Unassembled WGS sequence"/>
</dbReference>
<evidence type="ECO:0000313" key="4">
    <source>
        <dbReference type="Proteomes" id="UP001154282"/>
    </source>
</evidence>
<gene>
    <name evidence="2" type="ORF">LITE_LOCUS20699</name>
    <name evidence="3" type="ORF">LITE_LOCUS20724</name>
</gene>
<feature type="region of interest" description="Disordered" evidence="1">
    <location>
        <begin position="1"/>
        <end position="25"/>
    </location>
</feature>
<dbReference type="EMBL" id="CAMGYJ010000005">
    <property type="protein sequence ID" value="CAI0426285.1"/>
    <property type="molecule type" value="Genomic_DNA"/>
</dbReference>
<name>A0AAV0KY73_9ROSI</name>
<keyword evidence="4" id="KW-1185">Reference proteome</keyword>
<evidence type="ECO:0000313" key="3">
    <source>
        <dbReference type="EMBL" id="CAI0426285.1"/>
    </source>
</evidence>
<feature type="compositionally biased region" description="Polar residues" evidence="1">
    <location>
        <begin position="11"/>
        <end position="25"/>
    </location>
</feature>
<proteinExistence type="predicted"/>